<keyword evidence="2" id="KW-1185">Reference proteome</keyword>
<comment type="caution">
    <text evidence="1">The sequence shown here is derived from an EMBL/GenBank/DDBJ whole genome shotgun (WGS) entry which is preliminary data.</text>
</comment>
<protein>
    <submittedName>
        <fullName evidence="1">Uncharacterized protein</fullName>
    </submittedName>
</protein>
<name>A0AAV1SP26_9ROSI</name>
<sequence>QMHAYRVWIAPNNGQSTSFNYLLIDDEEDGIYKLKNFNRYENKFYNAIVSSKSVGQRKSNGRKEPSQVHASIPLKGWSKQMVKKSDREHLESKLYLAKTLIRTTIDRQTPGTNGFSHPLTITEPRKYPTTTTIRLDAKHKLDFSLKLSQHDTSRFSLENIGDPNSIEFVHEKKFGEMGECSTMWGGLLAGAIDDGM</sequence>
<proteinExistence type="predicted"/>
<accession>A0AAV1SP26</accession>
<dbReference type="Proteomes" id="UP001314170">
    <property type="component" value="Unassembled WGS sequence"/>
</dbReference>
<gene>
    <name evidence="1" type="ORF">DCAF_LOCUS25995</name>
</gene>
<reference evidence="1 2" key="1">
    <citation type="submission" date="2024-01" db="EMBL/GenBank/DDBJ databases">
        <authorList>
            <person name="Waweru B."/>
        </authorList>
    </citation>
    <scope>NUCLEOTIDE SEQUENCE [LARGE SCALE GENOMIC DNA]</scope>
</reference>
<dbReference type="AlphaFoldDB" id="A0AAV1SP26"/>
<dbReference type="EMBL" id="CAWUPB010001196">
    <property type="protein sequence ID" value="CAK7355735.1"/>
    <property type="molecule type" value="Genomic_DNA"/>
</dbReference>
<organism evidence="1 2">
    <name type="scientific">Dovyalis caffra</name>
    <dbReference type="NCBI Taxonomy" id="77055"/>
    <lineage>
        <taxon>Eukaryota</taxon>
        <taxon>Viridiplantae</taxon>
        <taxon>Streptophyta</taxon>
        <taxon>Embryophyta</taxon>
        <taxon>Tracheophyta</taxon>
        <taxon>Spermatophyta</taxon>
        <taxon>Magnoliopsida</taxon>
        <taxon>eudicotyledons</taxon>
        <taxon>Gunneridae</taxon>
        <taxon>Pentapetalae</taxon>
        <taxon>rosids</taxon>
        <taxon>fabids</taxon>
        <taxon>Malpighiales</taxon>
        <taxon>Salicaceae</taxon>
        <taxon>Flacourtieae</taxon>
        <taxon>Dovyalis</taxon>
    </lineage>
</organism>
<evidence type="ECO:0000313" key="2">
    <source>
        <dbReference type="Proteomes" id="UP001314170"/>
    </source>
</evidence>
<evidence type="ECO:0000313" key="1">
    <source>
        <dbReference type="EMBL" id="CAK7355735.1"/>
    </source>
</evidence>
<feature type="non-terminal residue" evidence="1">
    <location>
        <position position="1"/>
    </location>
</feature>